<dbReference type="Pfam" id="PF01679">
    <property type="entry name" value="Pmp3"/>
    <property type="match status" value="1"/>
</dbReference>
<evidence type="ECO:0000256" key="2">
    <source>
        <dbReference type="ARBA" id="ARBA00009530"/>
    </source>
</evidence>
<dbReference type="PANTHER" id="PTHR21659:SF42">
    <property type="entry name" value="UPF0057 MEMBRANE PROTEIN ZK632.10-RELATED"/>
    <property type="match status" value="1"/>
</dbReference>
<gene>
    <name evidence="7" type="ORF">G8770_19445</name>
</gene>
<dbReference type="EMBL" id="JAAONZ010000019">
    <property type="protein sequence ID" value="NHO67727.1"/>
    <property type="molecule type" value="Genomic_DNA"/>
</dbReference>
<keyword evidence="3 6" id="KW-0812">Transmembrane</keyword>
<dbReference type="InterPro" id="IPR000612">
    <property type="entry name" value="PMP3"/>
</dbReference>
<evidence type="ECO:0000256" key="1">
    <source>
        <dbReference type="ARBA" id="ARBA00004370"/>
    </source>
</evidence>
<keyword evidence="5 6" id="KW-0472">Membrane</keyword>
<organism evidence="7 8">
    <name type="scientific">Pseudomaricurvus hydrocarbonicus</name>
    <dbReference type="NCBI Taxonomy" id="1470433"/>
    <lineage>
        <taxon>Bacteria</taxon>
        <taxon>Pseudomonadati</taxon>
        <taxon>Pseudomonadota</taxon>
        <taxon>Gammaproteobacteria</taxon>
        <taxon>Cellvibrionales</taxon>
        <taxon>Cellvibrionaceae</taxon>
        <taxon>Pseudomaricurvus</taxon>
    </lineage>
</organism>
<evidence type="ECO:0000256" key="6">
    <source>
        <dbReference type="SAM" id="Phobius"/>
    </source>
</evidence>
<evidence type="ECO:0000256" key="4">
    <source>
        <dbReference type="ARBA" id="ARBA00022989"/>
    </source>
</evidence>
<sequence>MEVIKILLAIFLPPLGAYLQVGVTKNFWFNVVLTVLGVIPGVVHALWLVFTDKVCEA</sequence>
<comment type="caution">
    <text evidence="7">The sequence shown here is derived from an EMBL/GenBank/DDBJ whole genome shotgun (WGS) entry which is preliminary data.</text>
</comment>
<comment type="similarity">
    <text evidence="2">Belongs to the UPF0057 (PMP3) family.</text>
</comment>
<evidence type="ECO:0000256" key="5">
    <source>
        <dbReference type="ARBA" id="ARBA00023136"/>
    </source>
</evidence>
<name>A0A9E5T473_9GAMM</name>
<protein>
    <submittedName>
        <fullName evidence="7">YqaE/Pmp3 family membrane protein</fullName>
    </submittedName>
</protein>
<dbReference type="Proteomes" id="UP000787472">
    <property type="component" value="Unassembled WGS sequence"/>
</dbReference>
<accession>A0A9E5T473</accession>
<dbReference type="PANTHER" id="PTHR21659">
    <property type="entry name" value="HYDROPHOBIC PROTEIN RCI2 LOW TEMPERATURE AND SALT RESPONSIVE PROTEIN LTI6 -RELATED"/>
    <property type="match status" value="1"/>
</dbReference>
<reference evidence="7" key="1">
    <citation type="submission" date="2020-03" db="EMBL/GenBank/DDBJ databases">
        <authorList>
            <person name="Guo F."/>
        </authorList>
    </citation>
    <scope>NUCLEOTIDE SEQUENCE</scope>
    <source>
        <strain evidence="7">JCM 30134</strain>
    </source>
</reference>
<evidence type="ECO:0000256" key="3">
    <source>
        <dbReference type="ARBA" id="ARBA00022692"/>
    </source>
</evidence>
<evidence type="ECO:0000313" key="8">
    <source>
        <dbReference type="Proteomes" id="UP000787472"/>
    </source>
</evidence>
<proteinExistence type="inferred from homology"/>
<dbReference type="AlphaFoldDB" id="A0A9E5T473"/>
<dbReference type="RefSeq" id="WP_167190991.1">
    <property type="nucleotide sequence ID" value="NZ_JAAONZ010000019.1"/>
</dbReference>
<dbReference type="GO" id="GO:0016020">
    <property type="term" value="C:membrane"/>
    <property type="evidence" value="ECO:0007669"/>
    <property type="project" value="UniProtKB-SubCell"/>
</dbReference>
<comment type="subcellular location">
    <subcellularLocation>
        <location evidence="1">Membrane</location>
    </subcellularLocation>
</comment>
<feature type="transmembrane region" description="Helical" evidence="6">
    <location>
        <begin position="27"/>
        <end position="50"/>
    </location>
</feature>
<keyword evidence="8" id="KW-1185">Reference proteome</keyword>
<evidence type="ECO:0000313" key="7">
    <source>
        <dbReference type="EMBL" id="NHO67727.1"/>
    </source>
</evidence>
<keyword evidence="4 6" id="KW-1133">Transmembrane helix</keyword>